<name>A0AAV8WJD8_9CUCU</name>
<sequence>MEVNRLLGDELSYELYIRGLSTEGNVCDKRSVLRGALRCEKSGYVTLPNISNLDPERELTICDNKLIELSDEVNKFDIQNRHNDYKRINSRLVYITSRIGRITCNDLQRDIQSRLQARCMQVIDLLNEVYENSLNFEIVHLPEGHGANSILDEPNCLLPEISRDRLTSQHANALIDLDDAFENQNNVSRDTRVSFAKESYARGDQEDMINGSLGSHPIDNFSKLCNFGNSTVDLDTRFRKLSFSPLMGGNNNHLRGNPMFTGIPKEQIFRSVPEIFVGEALHWFRVNRFDSWDDLIGQLKEQFLPYDYDDKIRKEIERPRIIEETELQEELFQPPPKNYDQLMEPDLAYRGLSLSRSCHSRAQVAEVSTIPSPVGLAAADLATSTRTEIRCWNCGNAEPSLIGNCVLANGQSCDVLGVLTVPVSLEGQVKVVELLVVPSLPQTLILGADFISNQNITANLARREWYFDGDQNICALGGIKTFEHLSCEQKARSEALQDVFKDVRDRLKAAYERSRKYYNLRHRDEQFQLRQKVWRRNYVISDASKNFTAKLAPKFTGPLTVIDILSPWSYRLADNTGKDCGVWHARDLKSHPPDEGSCPSFVGAWCELSPPEACERDVA</sequence>
<protein>
    <submittedName>
        <fullName evidence="1">Uncharacterized protein</fullName>
    </submittedName>
</protein>
<dbReference type="EMBL" id="JANEYF010005796">
    <property type="protein sequence ID" value="KAJ8926714.1"/>
    <property type="molecule type" value="Genomic_DNA"/>
</dbReference>
<evidence type="ECO:0000313" key="2">
    <source>
        <dbReference type="Proteomes" id="UP001162156"/>
    </source>
</evidence>
<dbReference type="AlphaFoldDB" id="A0AAV8WJD8"/>
<evidence type="ECO:0000313" key="1">
    <source>
        <dbReference type="EMBL" id="KAJ8926714.1"/>
    </source>
</evidence>
<comment type="caution">
    <text evidence="1">The sequence shown here is derived from an EMBL/GenBank/DDBJ whole genome shotgun (WGS) entry which is preliminary data.</text>
</comment>
<proteinExistence type="predicted"/>
<organism evidence="1 2">
    <name type="scientific">Rhamnusium bicolor</name>
    <dbReference type="NCBI Taxonomy" id="1586634"/>
    <lineage>
        <taxon>Eukaryota</taxon>
        <taxon>Metazoa</taxon>
        <taxon>Ecdysozoa</taxon>
        <taxon>Arthropoda</taxon>
        <taxon>Hexapoda</taxon>
        <taxon>Insecta</taxon>
        <taxon>Pterygota</taxon>
        <taxon>Neoptera</taxon>
        <taxon>Endopterygota</taxon>
        <taxon>Coleoptera</taxon>
        <taxon>Polyphaga</taxon>
        <taxon>Cucujiformia</taxon>
        <taxon>Chrysomeloidea</taxon>
        <taxon>Cerambycidae</taxon>
        <taxon>Lepturinae</taxon>
        <taxon>Rhagiini</taxon>
        <taxon>Rhamnusium</taxon>
    </lineage>
</organism>
<reference evidence="1" key="1">
    <citation type="journal article" date="2023" name="Insect Mol. Biol.">
        <title>Genome sequencing provides insights into the evolution of gene families encoding plant cell wall-degrading enzymes in longhorned beetles.</title>
        <authorList>
            <person name="Shin N.R."/>
            <person name="Okamura Y."/>
            <person name="Kirsch R."/>
            <person name="Pauchet Y."/>
        </authorList>
    </citation>
    <scope>NUCLEOTIDE SEQUENCE</scope>
    <source>
        <strain evidence="1">RBIC_L_NR</strain>
    </source>
</reference>
<accession>A0AAV8WJD8</accession>
<gene>
    <name evidence="1" type="ORF">NQ314_020894</name>
</gene>
<dbReference type="Proteomes" id="UP001162156">
    <property type="component" value="Unassembled WGS sequence"/>
</dbReference>
<keyword evidence="2" id="KW-1185">Reference proteome</keyword>